<sequence length="231" mass="24587">MPYSLKGRNVLVTGGSRGLGAVICEKFAAEGSNVMINYVSSKDKAEEVAGKCKDDFGVKVAIVQGDVGVAVDCVRLVKETVQQLGGLDIIVNNAGWTRFAKFGDLNDLSHEEWDKCWRTNVMSQLCLMQEAVPIFNANPEGGVFLVCSSIAGISCAGSSLGYSVTKASGLHLMKCIASTQGPKIRINAILPGLLLTDWTYLDDCADSFVSTAKNTSMTGQQIVVDAGLVIR</sequence>
<proteinExistence type="inferred from homology"/>
<evidence type="ECO:0000256" key="2">
    <source>
        <dbReference type="ARBA" id="ARBA00022857"/>
    </source>
</evidence>
<dbReference type="AlphaFoldDB" id="A0AAV9QAH7"/>
<protein>
    <recommendedName>
        <fullName evidence="6">Granaticin polyketide synthase ketoacyl reductase 2</fullName>
    </recommendedName>
</protein>
<dbReference type="PROSITE" id="PS00061">
    <property type="entry name" value="ADH_SHORT"/>
    <property type="match status" value="1"/>
</dbReference>
<keyword evidence="5" id="KW-1185">Reference proteome</keyword>
<accession>A0AAV9QAH7</accession>
<gene>
    <name evidence="4" type="ORF">LTR25_004425</name>
</gene>
<dbReference type="PANTHER" id="PTHR43618">
    <property type="entry name" value="7-ALPHA-HYDROXYSTEROID DEHYDROGENASE"/>
    <property type="match status" value="1"/>
</dbReference>
<dbReference type="GO" id="GO:0016491">
    <property type="term" value="F:oxidoreductase activity"/>
    <property type="evidence" value="ECO:0007669"/>
    <property type="project" value="UniProtKB-KW"/>
</dbReference>
<dbReference type="PRINTS" id="PR00081">
    <property type="entry name" value="GDHRDH"/>
</dbReference>
<dbReference type="EMBL" id="JAXLQG010000006">
    <property type="protein sequence ID" value="KAK5538881.1"/>
    <property type="molecule type" value="Genomic_DNA"/>
</dbReference>
<dbReference type="Gene3D" id="3.40.50.720">
    <property type="entry name" value="NAD(P)-binding Rossmann-like Domain"/>
    <property type="match status" value="1"/>
</dbReference>
<dbReference type="PANTHER" id="PTHR43618:SF2">
    <property type="entry name" value="CHAIN DEHYDROGENASE, PUTATIVE (AFU_ORTHOLOGUE AFUA_6G06930)-RELATED"/>
    <property type="match status" value="1"/>
</dbReference>
<dbReference type="Proteomes" id="UP001345827">
    <property type="component" value="Unassembled WGS sequence"/>
</dbReference>
<dbReference type="CDD" id="cd05233">
    <property type="entry name" value="SDR_c"/>
    <property type="match status" value="1"/>
</dbReference>
<keyword evidence="2" id="KW-0521">NADP</keyword>
<dbReference type="Pfam" id="PF00106">
    <property type="entry name" value="adh_short"/>
    <property type="match status" value="1"/>
</dbReference>
<evidence type="ECO:0000256" key="1">
    <source>
        <dbReference type="ARBA" id="ARBA00006484"/>
    </source>
</evidence>
<comment type="similarity">
    <text evidence="1">Belongs to the short-chain dehydrogenases/reductases (SDR) family.</text>
</comment>
<evidence type="ECO:0000313" key="5">
    <source>
        <dbReference type="Proteomes" id="UP001345827"/>
    </source>
</evidence>
<evidence type="ECO:0000256" key="3">
    <source>
        <dbReference type="ARBA" id="ARBA00023002"/>
    </source>
</evidence>
<dbReference type="SUPFAM" id="SSF51735">
    <property type="entry name" value="NAD(P)-binding Rossmann-fold domains"/>
    <property type="match status" value="1"/>
</dbReference>
<dbReference type="InterPro" id="IPR036291">
    <property type="entry name" value="NAD(P)-bd_dom_sf"/>
</dbReference>
<keyword evidence="3" id="KW-0560">Oxidoreductase</keyword>
<name>A0AAV9QAH7_9PEZI</name>
<reference evidence="4 5" key="1">
    <citation type="submission" date="2023-06" db="EMBL/GenBank/DDBJ databases">
        <title>Black Yeasts Isolated from many extreme environments.</title>
        <authorList>
            <person name="Coleine C."/>
            <person name="Stajich J.E."/>
            <person name="Selbmann L."/>
        </authorList>
    </citation>
    <scope>NUCLEOTIDE SEQUENCE [LARGE SCALE GENOMIC DNA]</scope>
    <source>
        <strain evidence="4 5">CCFEE 5887</strain>
    </source>
</reference>
<dbReference type="InterPro" id="IPR052178">
    <property type="entry name" value="Sec_Metab_Biosynth_SDR"/>
</dbReference>
<evidence type="ECO:0000313" key="4">
    <source>
        <dbReference type="EMBL" id="KAK5538881.1"/>
    </source>
</evidence>
<dbReference type="InterPro" id="IPR020904">
    <property type="entry name" value="Sc_DH/Rdtase_CS"/>
</dbReference>
<evidence type="ECO:0008006" key="6">
    <source>
        <dbReference type="Google" id="ProtNLM"/>
    </source>
</evidence>
<dbReference type="InterPro" id="IPR002347">
    <property type="entry name" value="SDR_fam"/>
</dbReference>
<comment type="caution">
    <text evidence="4">The sequence shown here is derived from an EMBL/GenBank/DDBJ whole genome shotgun (WGS) entry which is preliminary data.</text>
</comment>
<organism evidence="4 5">
    <name type="scientific">Vermiconidia calcicola</name>
    <dbReference type="NCBI Taxonomy" id="1690605"/>
    <lineage>
        <taxon>Eukaryota</taxon>
        <taxon>Fungi</taxon>
        <taxon>Dikarya</taxon>
        <taxon>Ascomycota</taxon>
        <taxon>Pezizomycotina</taxon>
        <taxon>Dothideomycetes</taxon>
        <taxon>Dothideomycetidae</taxon>
        <taxon>Mycosphaerellales</taxon>
        <taxon>Extremaceae</taxon>
        <taxon>Vermiconidia</taxon>
    </lineage>
</organism>